<evidence type="ECO:0000256" key="1">
    <source>
        <dbReference type="ARBA" id="ARBA00022553"/>
    </source>
</evidence>
<dbReference type="Pfam" id="PF00072">
    <property type="entry name" value="Response_reg"/>
    <property type="match status" value="1"/>
</dbReference>
<dbReference type="InterPro" id="IPR001789">
    <property type="entry name" value="Sig_transdc_resp-reg_receiver"/>
</dbReference>
<dbReference type="PRINTS" id="PR00038">
    <property type="entry name" value="HTHLUXR"/>
</dbReference>
<protein>
    <submittedName>
        <fullName evidence="6">DNA-binding response regulator</fullName>
    </submittedName>
</protein>
<dbReference type="Proteomes" id="UP000220353">
    <property type="component" value="Unassembled WGS sequence"/>
</dbReference>
<dbReference type="PROSITE" id="PS50110">
    <property type="entry name" value="RESPONSE_REGULATORY"/>
    <property type="match status" value="1"/>
</dbReference>
<dbReference type="InterPro" id="IPR039420">
    <property type="entry name" value="WalR-like"/>
</dbReference>
<evidence type="ECO:0000313" key="7">
    <source>
        <dbReference type="Proteomes" id="UP000220353"/>
    </source>
</evidence>
<dbReference type="SUPFAM" id="SSF52172">
    <property type="entry name" value="CheY-like"/>
    <property type="match status" value="1"/>
</dbReference>
<dbReference type="EMBL" id="NWTC01000001">
    <property type="protein sequence ID" value="PDT50453.1"/>
    <property type="molecule type" value="Genomic_DNA"/>
</dbReference>
<dbReference type="InterPro" id="IPR000792">
    <property type="entry name" value="Tscrpt_reg_LuxR_C"/>
</dbReference>
<dbReference type="AlphaFoldDB" id="A0A2A6M6G5"/>
<dbReference type="SUPFAM" id="SSF46894">
    <property type="entry name" value="C-terminal effector domain of the bipartite response regulators"/>
    <property type="match status" value="1"/>
</dbReference>
<sequence length="226" mass="25039">MDADNHQHPDTSVSVRVVFVDDHLIILDGLRRLIETEPGWQVVATCRSAQHAIEVVAGETVDLVVLDLRMPDMNGLDLMRRLRTDRPDLPLIILTADISDEHLAEAMQHRVNGIVLKEQAPGALVECIRAVTAGRTYFTDQTVKAALDRIHEGNVAHEQVLMKLTPREIQVSRLAAAGLRSRDIAARLGIAPGTVKLHLHSVYSKLNITTRVELANLLRKLQLASD</sequence>
<dbReference type="GO" id="GO:0003677">
    <property type="term" value="F:DNA binding"/>
    <property type="evidence" value="ECO:0007669"/>
    <property type="project" value="UniProtKB-KW"/>
</dbReference>
<dbReference type="PROSITE" id="PS00622">
    <property type="entry name" value="HTH_LUXR_1"/>
    <property type="match status" value="1"/>
</dbReference>
<evidence type="ECO:0000259" key="5">
    <source>
        <dbReference type="PROSITE" id="PS50110"/>
    </source>
</evidence>
<dbReference type="GO" id="GO:0000160">
    <property type="term" value="P:phosphorelay signal transduction system"/>
    <property type="evidence" value="ECO:0007669"/>
    <property type="project" value="InterPro"/>
</dbReference>
<keyword evidence="1 3" id="KW-0597">Phosphoprotein</keyword>
<dbReference type="SMART" id="SM00421">
    <property type="entry name" value="HTH_LUXR"/>
    <property type="match status" value="1"/>
</dbReference>
<dbReference type="InterPro" id="IPR016032">
    <property type="entry name" value="Sig_transdc_resp-reg_C-effctor"/>
</dbReference>
<dbReference type="RefSeq" id="WP_042778385.1">
    <property type="nucleotide sequence ID" value="NZ_NWTC01000001.1"/>
</dbReference>
<dbReference type="SMART" id="SM00448">
    <property type="entry name" value="REC"/>
    <property type="match status" value="1"/>
</dbReference>
<dbReference type="Pfam" id="PF00196">
    <property type="entry name" value="GerE"/>
    <property type="match status" value="1"/>
</dbReference>
<gene>
    <name evidence="6" type="ORF">CO661_02190</name>
</gene>
<dbReference type="PANTHER" id="PTHR43214">
    <property type="entry name" value="TWO-COMPONENT RESPONSE REGULATOR"/>
    <property type="match status" value="1"/>
</dbReference>
<dbReference type="CDD" id="cd17535">
    <property type="entry name" value="REC_NarL-like"/>
    <property type="match status" value="1"/>
</dbReference>
<keyword evidence="2 6" id="KW-0238">DNA-binding</keyword>
<dbReference type="InterPro" id="IPR058245">
    <property type="entry name" value="NreC/VraR/RcsB-like_REC"/>
</dbReference>
<evidence type="ECO:0000313" key="6">
    <source>
        <dbReference type="EMBL" id="PDT50453.1"/>
    </source>
</evidence>
<feature type="domain" description="HTH luxR-type" evidence="4">
    <location>
        <begin position="157"/>
        <end position="222"/>
    </location>
</feature>
<dbReference type="Gene3D" id="3.40.50.2300">
    <property type="match status" value="1"/>
</dbReference>
<organism evidence="6 7">
    <name type="scientific">Rhizobium fredii</name>
    <name type="common">Sinorhizobium fredii</name>
    <dbReference type="NCBI Taxonomy" id="380"/>
    <lineage>
        <taxon>Bacteria</taxon>
        <taxon>Pseudomonadati</taxon>
        <taxon>Pseudomonadota</taxon>
        <taxon>Alphaproteobacteria</taxon>
        <taxon>Hyphomicrobiales</taxon>
        <taxon>Rhizobiaceae</taxon>
        <taxon>Sinorhizobium/Ensifer group</taxon>
        <taxon>Sinorhizobium</taxon>
    </lineage>
</organism>
<name>A0A2A6M6G5_RHIFR</name>
<evidence type="ECO:0000259" key="4">
    <source>
        <dbReference type="PROSITE" id="PS50043"/>
    </source>
</evidence>
<evidence type="ECO:0000256" key="2">
    <source>
        <dbReference type="ARBA" id="ARBA00023125"/>
    </source>
</evidence>
<dbReference type="GO" id="GO:0006355">
    <property type="term" value="P:regulation of DNA-templated transcription"/>
    <property type="evidence" value="ECO:0007669"/>
    <property type="project" value="InterPro"/>
</dbReference>
<feature type="domain" description="Response regulatory" evidence="5">
    <location>
        <begin position="16"/>
        <end position="132"/>
    </location>
</feature>
<evidence type="ECO:0000256" key="3">
    <source>
        <dbReference type="PROSITE-ProRule" id="PRU00169"/>
    </source>
</evidence>
<proteinExistence type="predicted"/>
<dbReference type="PROSITE" id="PS50043">
    <property type="entry name" value="HTH_LUXR_2"/>
    <property type="match status" value="1"/>
</dbReference>
<reference evidence="6 7" key="1">
    <citation type="submission" date="2017-09" db="EMBL/GenBank/DDBJ databases">
        <title>Comparative genomics of rhizobia isolated from Phaseolus vulgaris in China.</title>
        <authorList>
            <person name="Tong W."/>
        </authorList>
    </citation>
    <scope>NUCLEOTIDE SEQUENCE [LARGE SCALE GENOMIC DNA]</scope>
    <source>
        <strain evidence="6 7">PCH1</strain>
    </source>
</reference>
<dbReference type="Gene3D" id="1.10.10.10">
    <property type="entry name" value="Winged helix-like DNA-binding domain superfamily/Winged helix DNA-binding domain"/>
    <property type="match status" value="1"/>
</dbReference>
<accession>A0A2A6M6G5</accession>
<dbReference type="InterPro" id="IPR036388">
    <property type="entry name" value="WH-like_DNA-bd_sf"/>
</dbReference>
<comment type="caution">
    <text evidence="6">The sequence shown here is derived from an EMBL/GenBank/DDBJ whole genome shotgun (WGS) entry which is preliminary data.</text>
</comment>
<dbReference type="InterPro" id="IPR011006">
    <property type="entry name" value="CheY-like_superfamily"/>
</dbReference>
<dbReference type="CDD" id="cd06170">
    <property type="entry name" value="LuxR_C_like"/>
    <property type="match status" value="1"/>
</dbReference>
<feature type="modified residue" description="4-aspartylphosphate" evidence="3">
    <location>
        <position position="67"/>
    </location>
</feature>